<reference evidence="1 2" key="1">
    <citation type="submission" date="2018-08" db="EMBL/GenBank/DDBJ databases">
        <title>Genomic investigation of the strawberry pathogen Phytophthora fragariae indicates pathogenicity is determined by transcriptional variation in three key races.</title>
        <authorList>
            <person name="Adams T.M."/>
            <person name="Armitage A.D."/>
            <person name="Sobczyk M.K."/>
            <person name="Bates H.J."/>
            <person name="Dunwell J.M."/>
            <person name="Nellist C.F."/>
            <person name="Harrison R.J."/>
        </authorList>
    </citation>
    <scope>NUCLEOTIDE SEQUENCE [LARGE SCALE GENOMIC DNA]</scope>
    <source>
        <strain evidence="1 2">NOV-27</strain>
    </source>
</reference>
<proteinExistence type="predicted"/>
<name>A0A6A3VLG5_9STRA</name>
<accession>A0A6A3VLG5</accession>
<gene>
    <name evidence="1" type="ORF">PF005_g27930</name>
</gene>
<dbReference type="AlphaFoldDB" id="A0A6A3VLG5"/>
<dbReference type="InterPro" id="IPR052058">
    <property type="entry name" value="Alcohol_O-acetyltransferase"/>
</dbReference>
<dbReference type="Proteomes" id="UP000433483">
    <property type="component" value="Unassembled WGS sequence"/>
</dbReference>
<dbReference type="EMBL" id="QXGB01003671">
    <property type="protein sequence ID" value="KAE9169528.1"/>
    <property type="molecule type" value="Genomic_DNA"/>
</dbReference>
<comment type="caution">
    <text evidence="1">The sequence shown here is derived from an EMBL/GenBank/DDBJ whole genome shotgun (WGS) entry which is preliminary data.</text>
</comment>
<keyword evidence="2" id="KW-1185">Reference proteome</keyword>
<organism evidence="1 2">
    <name type="scientific">Phytophthora fragariae</name>
    <dbReference type="NCBI Taxonomy" id="53985"/>
    <lineage>
        <taxon>Eukaryota</taxon>
        <taxon>Sar</taxon>
        <taxon>Stramenopiles</taxon>
        <taxon>Oomycota</taxon>
        <taxon>Peronosporomycetes</taxon>
        <taxon>Peronosporales</taxon>
        <taxon>Peronosporaceae</taxon>
        <taxon>Phytophthora</taxon>
    </lineage>
</organism>
<dbReference type="PANTHER" id="PTHR28037">
    <property type="entry name" value="ALCOHOL O-ACETYLTRANSFERASE 1-RELATED"/>
    <property type="match status" value="1"/>
</dbReference>
<evidence type="ECO:0000313" key="1">
    <source>
        <dbReference type="EMBL" id="KAE9169528.1"/>
    </source>
</evidence>
<dbReference type="OrthoDB" id="124679at2759"/>
<protein>
    <submittedName>
        <fullName evidence="1">Uncharacterized protein</fullName>
    </submittedName>
</protein>
<sequence>MTGTADARRVKLRGIERMVTMVDGVSMKIVHSMLVTGDAETLLRFLPVAVMRTFNLHPRMRALQVKDEEFTAEIQAPVTIDDIANKNLL</sequence>
<dbReference type="PANTHER" id="PTHR28037:SF1">
    <property type="entry name" value="ALCOHOL O-ACETYLTRANSFERASE 1-RELATED"/>
    <property type="match status" value="1"/>
</dbReference>
<evidence type="ECO:0000313" key="2">
    <source>
        <dbReference type="Proteomes" id="UP000433483"/>
    </source>
</evidence>